<dbReference type="AlphaFoldDB" id="A0A9P8XVQ1"/>
<evidence type="ECO:0000313" key="1">
    <source>
        <dbReference type="EMBL" id="KAH7021048.1"/>
    </source>
</evidence>
<dbReference type="Proteomes" id="UP000756346">
    <property type="component" value="Unassembled WGS sequence"/>
</dbReference>
<protein>
    <submittedName>
        <fullName evidence="1">Uncharacterized protein</fullName>
    </submittedName>
</protein>
<dbReference type="EMBL" id="JAGTJQ010000010">
    <property type="protein sequence ID" value="KAH7021048.1"/>
    <property type="molecule type" value="Genomic_DNA"/>
</dbReference>
<organism evidence="1 2">
    <name type="scientific">Microdochium trichocladiopsis</name>
    <dbReference type="NCBI Taxonomy" id="1682393"/>
    <lineage>
        <taxon>Eukaryota</taxon>
        <taxon>Fungi</taxon>
        <taxon>Dikarya</taxon>
        <taxon>Ascomycota</taxon>
        <taxon>Pezizomycotina</taxon>
        <taxon>Sordariomycetes</taxon>
        <taxon>Xylariomycetidae</taxon>
        <taxon>Xylariales</taxon>
        <taxon>Microdochiaceae</taxon>
        <taxon>Microdochium</taxon>
    </lineage>
</organism>
<dbReference type="GeneID" id="70181079"/>
<proteinExistence type="predicted"/>
<dbReference type="RefSeq" id="XP_046007249.1">
    <property type="nucleotide sequence ID" value="XM_046151533.1"/>
</dbReference>
<comment type="caution">
    <text evidence="1">The sequence shown here is derived from an EMBL/GenBank/DDBJ whole genome shotgun (WGS) entry which is preliminary data.</text>
</comment>
<reference evidence="1" key="1">
    <citation type="journal article" date="2021" name="Nat. Commun.">
        <title>Genetic determinants of endophytism in the Arabidopsis root mycobiome.</title>
        <authorList>
            <person name="Mesny F."/>
            <person name="Miyauchi S."/>
            <person name="Thiergart T."/>
            <person name="Pickel B."/>
            <person name="Atanasova L."/>
            <person name="Karlsson M."/>
            <person name="Huettel B."/>
            <person name="Barry K.W."/>
            <person name="Haridas S."/>
            <person name="Chen C."/>
            <person name="Bauer D."/>
            <person name="Andreopoulos W."/>
            <person name="Pangilinan J."/>
            <person name="LaButti K."/>
            <person name="Riley R."/>
            <person name="Lipzen A."/>
            <person name="Clum A."/>
            <person name="Drula E."/>
            <person name="Henrissat B."/>
            <person name="Kohler A."/>
            <person name="Grigoriev I.V."/>
            <person name="Martin F.M."/>
            <person name="Hacquard S."/>
        </authorList>
    </citation>
    <scope>NUCLEOTIDE SEQUENCE</scope>
    <source>
        <strain evidence="1">MPI-CAGE-CH-0230</strain>
    </source>
</reference>
<evidence type="ECO:0000313" key="2">
    <source>
        <dbReference type="Proteomes" id="UP000756346"/>
    </source>
</evidence>
<name>A0A9P8XVQ1_9PEZI</name>
<gene>
    <name evidence="1" type="ORF">B0I36DRAFT_28304</name>
</gene>
<sequence>MYIDMRERGRRSLALLATVSYCLVDCNHLQFCTYSWRERRAGRGGRTVGSFSFQSGFHSTTGDWRFTRQVNDRLDDFVGLLWRACFGEEKVEAEYQVHEQQRAQMRNNGPSMLESGEGRGTHADTQTLGTLCMHVGECGGAPVAALVRTWGAEP</sequence>
<accession>A0A9P8XVQ1</accession>
<keyword evidence="2" id="KW-1185">Reference proteome</keyword>